<reference evidence="1" key="1">
    <citation type="submission" date="2022-10" db="EMBL/GenBank/DDBJ databases">
        <title>Chryseobacterium babae sp. nov. isolated from the gut of the beetle Oryctes rhinoceros, and Chryseobacterium kimseyorum sp. nov., isolated from a stick insect rearing cage.</title>
        <authorList>
            <person name="Shelomi M."/>
            <person name="Han C.-J."/>
            <person name="Chen W.-M."/>
            <person name="Chen H.-K."/>
            <person name="Liaw S.-J."/>
            <person name="Muhle E."/>
            <person name="Clermont D."/>
        </authorList>
    </citation>
    <scope>NUCLEOTIDE SEQUENCE</scope>
    <source>
        <strain evidence="1">WLa1L2M3</strain>
    </source>
</reference>
<accession>A0ABT3HIQ2</accession>
<organism evidence="1 2">
    <name type="scientific">Chryseobacterium oryctis</name>
    <dbReference type="NCBI Taxonomy" id="2952618"/>
    <lineage>
        <taxon>Bacteria</taxon>
        <taxon>Pseudomonadati</taxon>
        <taxon>Bacteroidota</taxon>
        <taxon>Flavobacteriia</taxon>
        <taxon>Flavobacteriales</taxon>
        <taxon>Weeksellaceae</taxon>
        <taxon>Chryseobacterium group</taxon>
        <taxon>Chryseobacterium</taxon>
    </lineage>
</organism>
<keyword evidence="2" id="KW-1185">Reference proteome</keyword>
<proteinExistence type="predicted"/>
<gene>
    <name evidence="1" type="ORF">OH806_00050</name>
</gene>
<protein>
    <submittedName>
        <fullName evidence="1">Uncharacterized protein</fullName>
    </submittedName>
</protein>
<dbReference type="RefSeq" id="WP_264741646.1">
    <property type="nucleotide sequence ID" value="NZ_JAPDHV010000001.1"/>
</dbReference>
<sequence>MKTNPTKDRLQVLCFLTMLRQNLEKEKTDEYCPILPELFIKADLVEILKWLYMNKIPSSLGEIEGMDREEVLNAIGGDVYILSYIIEQWEEKTDYPVTVTKVYNLLYQLGTQTHYLMEKELSEWDEYDHSNYKALCRKAGIPQAMYGIYDVGVTEQEKYITMPVTGLYDREPEAKAVLASLRSDNQYKLMKL</sequence>
<dbReference type="Proteomes" id="UP001163719">
    <property type="component" value="Unassembled WGS sequence"/>
</dbReference>
<evidence type="ECO:0000313" key="2">
    <source>
        <dbReference type="Proteomes" id="UP001163719"/>
    </source>
</evidence>
<evidence type="ECO:0000313" key="1">
    <source>
        <dbReference type="EMBL" id="MCW3159669.1"/>
    </source>
</evidence>
<comment type="caution">
    <text evidence="1">The sequence shown here is derived from an EMBL/GenBank/DDBJ whole genome shotgun (WGS) entry which is preliminary data.</text>
</comment>
<name>A0ABT3HIQ2_9FLAO</name>
<dbReference type="EMBL" id="JAPDHV010000001">
    <property type="protein sequence ID" value="MCW3159669.1"/>
    <property type="molecule type" value="Genomic_DNA"/>
</dbReference>